<comment type="caution">
    <text evidence="2">The sequence shown here is derived from an EMBL/GenBank/DDBJ whole genome shotgun (WGS) entry which is preliminary data.</text>
</comment>
<sequence length="257" mass="28679">MSLEEISKREDDINIALEGLRGLCIFRWTLQIIYQEGLPVVLKDLAVRLEVDLPTVSQINHRLETEKFICPKPKSCSKTSGMLESERKGLGKLNKSKKIIQNMIVNKSYEQKKLRDKLYFTPGTGAEAKLLEKFGNESIGDDKDKPMNHHVENKSLASGSLSRLSSTMFGPVKADGKGENEVTPTKMTDPKSPIKTTGRPIIQLTEPAEADIAIHNASQKQCPEESNQGRVLAQIKVSIEMDQVEVQSVAWEDDCNE</sequence>
<keyword evidence="3" id="KW-1185">Reference proteome</keyword>
<feature type="region of interest" description="Disordered" evidence="1">
    <location>
        <begin position="169"/>
        <end position="197"/>
    </location>
</feature>
<proteinExistence type="predicted"/>
<protein>
    <submittedName>
        <fullName evidence="2">Uncharacterized protein</fullName>
    </submittedName>
</protein>
<name>A0A2N5TMG3_9BASI</name>
<reference evidence="2 3" key="1">
    <citation type="submission" date="2017-11" db="EMBL/GenBank/DDBJ databases">
        <title>De novo assembly and phasing of dikaryotic genomes from two isolates of Puccinia coronata f. sp. avenae, the causal agent of oat crown rust.</title>
        <authorList>
            <person name="Miller M.E."/>
            <person name="Zhang Y."/>
            <person name="Omidvar V."/>
            <person name="Sperschneider J."/>
            <person name="Schwessinger B."/>
            <person name="Raley C."/>
            <person name="Palmer J.M."/>
            <person name="Garnica D."/>
            <person name="Upadhyaya N."/>
            <person name="Rathjen J."/>
            <person name="Taylor J.M."/>
            <person name="Park R.F."/>
            <person name="Dodds P.N."/>
            <person name="Hirsch C.D."/>
            <person name="Kianian S.F."/>
            <person name="Figueroa M."/>
        </authorList>
    </citation>
    <scope>NUCLEOTIDE SEQUENCE [LARGE SCALE GENOMIC DNA]</scope>
    <source>
        <strain evidence="2">12NC29</strain>
    </source>
</reference>
<evidence type="ECO:0000256" key="1">
    <source>
        <dbReference type="SAM" id="MobiDB-lite"/>
    </source>
</evidence>
<dbReference type="STRING" id="200324.A0A2N5TMG3"/>
<evidence type="ECO:0000313" key="2">
    <source>
        <dbReference type="EMBL" id="PLW26691.1"/>
    </source>
</evidence>
<accession>A0A2N5TMG3</accession>
<dbReference type="EMBL" id="PGCJ01000527">
    <property type="protein sequence ID" value="PLW26691.1"/>
    <property type="molecule type" value="Genomic_DNA"/>
</dbReference>
<dbReference type="Proteomes" id="UP000235388">
    <property type="component" value="Unassembled WGS sequence"/>
</dbReference>
<organism evidence="2 3">
    <name type="scientific">Puccinia coronata f. sp. avenae</name>
    <dbReference type="NCBI Taxonomy" id="200324"/>
    <lineage>
        <taxon>Eukaryota</taxon>
        <taxon>Fungi</taxon>
        <taxon>Dikarya</taxon>
        <taxon>Basidiomycota</taxon>
        <taxon>Pucciniomycotina</taxon>
        <taxon>Pucciniomycetes</taxon>
        <taxon>Pucciniales</taxon>
        <taxon>Pucciniaceae</taxon>
        <taxon>Puccinia</taxon>
    </lineage>
</organism>
<gene>
    <name evidence="2" type="ORF">PCANC_18588</name>
</gene>
<dbReference type="AlphaFoldDB" id="A0A2N5TMG3"/>
<evidence type="ECO:0000313" key="3">
    <source>
        <dbReference type="Proteomes" id="UP000235388"/>
    </source>
</evidence>